<dbReference type="SUPFAM" id="SSF48403">
    <property type="entry name" value="Ankyrin repeat"/>
    <property type="match status" value="1"/>
</dbReference>
<evidence type="ECO:0000313" key="2">
    <source>
        <dbReference type="Proteomes" id="UP000019804"/>
    </source>
</evidence>
<name>A0A017RZG4_ASPRC</name>
<reference evidence="2" key="1">
    <citation type="journal article" date="2014" name="Nat. Commun.">
        <title>Genomic adaptations of the halophilic Dead Sea filamentous fungus Eurotium rubrum.</title>
        <authorList>
            <person name="Kis-Papo T."/>
            <person name="Weig A.R."/>
            <person name="Riley R."/>
            <person name="Persoh D."/>
            <person name="Salamov A."/>
            <person name="Sun H."/>
            <person name="Lipzen A."/>
            <person name="Wasser S.P."/>
            <person name="Rambold G."/>
            <person name="Grigoriev I.V."/>
            <person name="Nevo E."/>
        </authorList>
    </citation>
    <scope>NUCLEOTIDE SEQUENCE [LARGE SCALE GENOMIC DNA]</scope>
    <source>
        <strain evidence="2">CBS 135680</strain>
    </source>
</reference>
<dbReference type="EMBL" id="KK088468">
    <property type="protein sequence ID" value="EYE90173.1"/>
    <property type="molecule type" value="Genomic_DNA"/>
</dbReference>
<dbReference type="HOGENOM" id="CLU_2170555_0_0_1"/>
<dbReference type="Gene3D" id="1.25.40.20">
    <property type="entry name" value="Ankyrin repeat-containing domain"/>
    <property type="match status" value="1"/>
</dbReference>
<evidence type="ECO:0008006" key="3">
    <source>
        <dbReference type="Google" id="ProtNLM"/>
    </source>
</evidence>
<dbReference type="GeneID" id="63695627"/>
<evidence type="ECO:0000313" key="1">
    <source>
        <dbReference type="EMBL" id="EYE90173.1"/>
    </source>
</evidence>
<dbReference type="RefSeq" id="XP_040633863.1">
    <property type="nucleotide sequence ID" value="XM_040780503.1"/>
</dbReference>
<protein>
    <recommendedName>
        <fullName evidence="3">Ankyrin repeat-containing domain protein</fullName>
    </recommendedName>
</protein>
<accession>A0A017RZG4</accession>
<dbReference type="AlphaFoldDB" id="A0A017RZG4"/>
<dbReference type="InterPro" id="IPR036770">
    <property type="entry name" value="Ankyrin_rpt-contain_sf"/>
</dbReference>
<dbReference type="OrthoDB" id="341259at2759"/>
<keyword evidence="2" id="KW-1185">Reference proteome</keyword>
<organism evidence="1 2">
    <name type="scientific">Aspergillus ruber (strain CBS 135680)</name>
    <dbReference type="NCBI Taxonomy" id="1388766"/>
    <lineage>
        <taxon>Eukaryota</taxon>
        <taxon>Fungi</taxon>
        <taxon>Dikarya</taxon>
        <taxon>Ascomycota</taxon>
        <taxon>Pezizomycotina</taxon>
        <taxon>Eurotiomycetes</taxon>
        <taxon>Eurotiomycetidae</taxon>
        <taxon>Eurotiales</taxon>
        <taxon>Aspergillaceae</taxon>
        <taxon>Aspergillus</taxon>
        <taxon>Aspergillus subgen. Aspergillus</taxon>
    </lineage>
</organism>
<dbReference type="Proteomes" id="UP000019804">
    <property type="component" value="Unassembled WGS sequence"/>
</dbReference>
<proteinExistence type="predicted"/>
<sequence>MKNIALDHNAAMGHPSCVNVMLAMGADVSLPVSSQHLNYTLLQRVALVVLKDKENVLQASMEVIEQLLEKGARVSDNNNDRGYTALECVTGSCHKNVVSFPRPKQEEVHV</sequence>
<gene>
    <name evidence="1" type="ORF">EURHEDRAFT_407134</name>
</gene>